<evidence type="ECO:0000313" key="4">
    <source>
        <dbReference type="Proteomes" id="UP000807850"/>
    </source>
</evidence>
<dbReference type="GO" id="GO:1902201">
    <property type="term" value="P:negative regulation of bacterial-type flagellum-dependent cell motility"/>
    <property type="evidence" value="ECO:0007669"/>
    <property type="project" value="TreeGrafter"/>
</dbReference>
<dbReference type="Proteomes" id="UP000807850">
    <property type="component" value="Unassembled WGS sequence"/>
</dbReference>
<keyword evidence="1" id="KW-1133">Transmembrane helix</keyword>
<dbReference type="AlphaFoldDB" id="A0A9D6L9U8"/>
<evidence type="ECO:0000259" key="2">
    <source>
        <dbReference type="PROSITE" id="PS50887"/>
    </source>
</evidence>
<dbReference type="PANTHER" id="PTHR45138:SF9">
    <property type="entry name" value="DIGUANYLATE CYCLASE DGCM-RELATED"/>
    <property type="match status" value="1"/>
</dbReference>
<dbReference type="GO" id="GO:0005886">
    <property type="term" value="C:plasma membrane"/>
    <property type="evidence" value="ECO:0007669"/>
    <property type="project" value="TreeGrafter"/>
</dbReference>
<evidence type="ECO:0000256" key="1">
    <source>
        <dbReference type="SAM" id="Phobius"/>
    </source>
</evidence>
<evidence type="ECO:0000313" key="3">
    <source>
        <dbReference type="EMBL" id="MBI3539552.1"/>
    </source>
</evidence>
<feature type="transmembrane region" description="Helical" evidence="1">
    <location>
        <begin position="37"/>
        <end position="54"/>
    </location>
</feature>
<name>A0A9D6L9U8_UNCEI</name>
<dbReference type="PROSITE" id="PS50887">
    <property type="entry name" value="GGDEF"/>
    <property type="match status" value="1"/>
</dbReference>
<organism evidence="3 4">
    <name type="scientific">Eiseniibacteriota bacterium</name>
    <dbReference type="NCBI Taxonomy" id="2212470"/>
    <lineage>
        <taxon>Bacteria</taxon>
        <taxon>Candidatus Eiseniibacteriota</taxon>
    </lineage>
</organism>
<protein>
    <submittedName>
        <fullName evidence="3">GGDEF domain-containing protein</fullName>
    </submittedName>
</protein>
<dbReference type="SMART" id="SM00267">
    <property type="entry name" value="GGDEF"/>
    <property type="match status" value="1"/>
</dbReference>
<dbReference type="Pfam" id="PF00990">
    <property type="entry name" value="GGDEF"/>
    <property type="match status" value="1"/>
</dbReference>
<dbReference type="NCBIfam" id="TIGR00254">
    <property type="entry name" value="GGDEF"/>
    <property type="match status" value="1"/>
</dbReference>
<dbReference type="PANTHER" id="PTHR45138">
    <property type="entry name" value="REGULATORY COMPONENTS OF SENSORY TRANSDUCTION SYSTEM"/>
    <property type="match status" value="1"/>
</dbReference>
<dbReference type="CDD" id="cd01949">
    <property type="entry name" value="GGDEF"/>
    <property type="match status" value="1"/>
</dbReference>
<dbReference type="EMBL" id="JACQAY010000145">
    <property type="protein sequence ID" value="MBI3539552.1"/>
    <property type="molecule type" value="Genomic_DNA"/>
</dbReference>
<dbReference type="InterPro" id="IPR050469">
    <property type="entry name" value="Diguanylate_Cyclase"/>
</dbReference>
<proteinExistence type="predicted"/>
<gene>
    <name evidence="3" type="ORF">HY076_04710</name>
</gene>
<dbReference type="Gene3D" id="3.30.70.270">
    <property type="match status" value="1"/>
</dbReference>
<comment type="caution">
    <text evidence="3">The sequence shown here is derived from an EMBL/GenBank/DDBJ whole genome shotgun (WGS) entry which is preliminary data.</text>
</comment>
<keyword evidence="1" id="KW-0472">Membrane</keyword>
<accession>A0A9D6L9U8</accession>
<reference evidence="3" key="1">
    <citation type="submission" date="2020-07" db="EMBL/GenBank/DDBJ databases">
        <title>Huge and variable diversity of episymbiotic CPR bacteria and DPANN archaea in groundwater ecosystems.</title>
        <authorList>
            <person name="He C.Y."/>
            <person name="Keren R."/>
            <person name="Whittaker M."/>
            <person name="Farag I.F."/>
            <person name="Doudna J."/>
            <person name="Cate J.H.D."/>
            <person name="Banfield J.F."/>
        </authorList>
    </citation>
    <scope>NUCLEOTIDE SEQUENCE</scope>
    <source>
        <strain evidence="3">NC_groundwater_928_Pr1_S-0.2um_72_17</strain>
    </source>
</reference>
<feature type="non-terminal residue" evidence="3">
    <location>
        <position position="219"/>
    </location>
</feature>
<sequence length="219" mass="24464">MLVPSLFVLVVAATPWFTERYALGRWPRDLRGSMTPLAVSGLVLVLGWWIVTLIRREQRNTDRHLGELERLTLTDPLTGLGNRRALERDLPRMMKLSERVQTPLALLYLDVDHFKQINDGFGHAAGDETLRVLGAVLRACSRAGTDTAYRVGGDEFVMTLMADRDGAEALAQRAARDFERRSPRRSALSFGVVAWDGQSSAPALLDRADGRMYERKQGG</sequence>
<feature type="domain" description="GGDEF" evidence="2">
    <location>
        <begin position="102"/>
        <end position="219"/>
    </location>
</feature>
<keyword evidence="1" id="KW-0812">Transmembrane</keyword>
<dbReference type="GO" id="GO:0043709">
    <property type="term" value="P:cell adhesion involved in single-species biofilm formation"/>
    <property type="evidence" value="ECO:0007669"/>
    <property type="project" value="TreeGrafter"/>
</dbReference>
<dbReference type="InterPro" id="IPR000160">
    <property type="entry name" value="GGDEF_dom"/>
</dbReference>
<dbReference type="InterPro" id="IPR029787">
    <property type="entry name" value="Nucleotide_cyclase"/>
</dbReference>
<dbReference type="GO" id="GO:0052621">
    <property type="term" value="F:diguanylate cyclase activity"/>
    <property type="evidence" value="ECO:0007669"/>
    <property type="project" value="TreeGrafter"/>
</dbReference>
<dbReference type="InterPro" id="IPR043128">
    <property type="entry name" value="Rev_trsase/Diguanyl_cyclase"/>
</dbReference>
<dbReference type="SUPFAM" id="SSF55073">
    <property type="entry name" value="Nucleotide cyclase"/>
    <property type="match status" value="1"/>
</dbReference>